<evidence type="ECO:0000256" key="1">
    <source>
        <dbReference type="SAM" id="MobiDB-lite"/>
    </source>
</evidence>
<sequence length="275" mass="30676">MRQKCFRIEDKVLIFLHRQPIISYVAARLREEDSVHQRFATELEVVVIEGQVHPEKRQEIAEAFNESEKFQIDVISTLAGPISSSVFVVEHRNIKPGVTIAKCHTARRHRPDSTQSAQCESLVNSKENLGMSAGVQVATQTTAQRPKDRTKVVRDQRPSDHAATLGTRTVFTHPSRCLPRRRRGRIRMAARSQPNVWYSCDVDMVAPNQPPRIPSICSPLHRFTSSPINTMGADKASAHRYSNSYPGVQSSYGTRTSATLVNTPTSGLPPSGPKE</sequence>
<dbReference type="SUPFAM" id="SSF52540">
    <property type="entry name" value="P-loop containing nucleoside triphosphate hydrolases"/>
    <property type="match status" value="1"/>
</dbReference>
<dbReference type="EMBL" id="JAPUFD010000009">
    <property type="protein sequence ID" value="MDI1489190.1"/>
    <property type="molecule type" value="Genomic_DNA"/>
</dbReference>
<organism evidence="2 3">
    <name type="scientific">Ramalina farinacea</name>
    <dbReference type="NCBI Taxonomy" id="258253"/>
    <lineage>
        <taxon>Eukaryota</taxon>
        <taxon>Fungi</taxon>
        <taxon>Dikarya</taxon>
        <taxon>Ascomycota</taxon>
        <taxon>Pezizomycotina</taxon>
        <taxon>Lecanoromycetes</taxon>
        <taxon>OSLEUM clade</taxon>
        <taxon>Lecanoromycetidae</taxon>
        <taxon>Lecanorales</taxon>
        <taxon>Lecanorineae</taxon>
        <taxon>Ramalinaceae</taxon>
        <taxon>Ramalina</taxon>
    </lineage>
</organism>
<feature type="compositionally biased region" description="Polar residues" evidence="1">
    <location>
        <begin position="247"/>
        <end position="268"/>
    </location>
</feature>
<protein>
    <submittedName>
        <fullName evidence="2">Uncharacterized protein</fullName>
    </submittedName>
</protein>
<proteinExistence type="predicted"/>
<dbReference type="Proteomes" id="UP001161017">
    <property type="component" value="Unassembled WGS sequence"/>
</dbReference>
<dbReference type="Gene3D" id="3.40.50.300">
    <property type="entry name" value="P-loop containing nucleotide triphosphate hydrolases"/>
    <property type="match status" value="1"/>
</dbReference>
<feature type="region of interest" description="Disordered" evidence="1">
    <location>
        <begin position="247"/>
        <end position="275"/>
    </location>
</feature>
<gene>
    <name evidence="2" type="ORF">OHK93_008468</name>
</gene>
<evidence type="ECO:0000313" key="3">
    <source>
        <dbReference type="Proteomes" id="UP001161017"/>
    </source>
</evidence>
<dbReference type="InterPro" id="IPR027417">
    <property type="entry name" value="P-loop_NTPase"/>
</dbReference>
<feature type="compositionally biased region" description="Basic and acidic residues" evidence="1">
    <location>
        <begin position="145"/>
        <end position="159"/>
    </location>
</feature>
<name>A0AA43QMH4_9LECA</name>
<accession>A0AA43QMH4</accession>
<feature type="region of interest" description="Disordered" evidence="1">
    <location>
        <begin position="137"/>
        <end position="159"/>
    </location>
</feature>
<reference evidence="2" key="1">
    <citation type="journal article" date="2023" name="Genome Biol. Evol.">
        <title>First Whole Genome Sequence and Flow Cytometry Genome Size Data for the Lichen-Forming Fungus Ramalina farinacea (Ascomycota).</title>
        <authorList>
            <person name="Llewellyn T."/>
            <person name="Mian S."/>
            <person name="Hill R."/>
            <person name="Leitch I.J."/>
            <person name="Gaya E."/>
        </authorList>
    </citation>
    <scope>NUCLEOTIDE SEQUENCE</scope>
    <source>
        <strain evidence="2">LIQ254RAFAR</strain>
    </source>
</reference>
<keyword evidence="3" id="KW-1185">Reference proteome</keyword>
<evidence type="ECO:0000313" key="2">
    <source>
        <dbReference type="EMBL" id="MDI1489190.1"/>
    </source>
</evidence>
<comment type="caution">
    <text evidence="2">The sequence shown here is derived from an EMBL/GenBank/DDBJ whole genome shotgun (WGS) entry which is preliminary data.</text>
</comment>
<dbReference type="AlphaFoldDB" id="A0AA43QMH4"/>